<keyword evidence="7" id="KW-1185">Reference proteome</keyword>
<dbReference type="Gene3D" id="3.10.310.10">
    <property type="entry name" value="Diaminopimelate Epimerase, Chain A, domain 1"/>
    <property type="match status" value="2"/>
</dbReference>
<keyword evidence="4" id="KW-0457">Lysine biosynthesis</keyword>
<dbReference type="NCBIfam" id="TIGR00652">
    <property type="entry name" value="DapF"/>
    <property type="match status" value="1"/>
</dbReference>
<dbReference type="Pfam" id="PF01678">
    <property type="entry name" value="DAP_epimerase"/>
    <property type="match status" value="2"/>
</dbReference>
<evidence type="ECO:0000256" key="3">
    <source>
        <dbReference type="ARBA" id="ARBA00023235"/>
    </source>
</evidence>
<feature type="site" description="Could be important to modulate the pK values of the two catalytic cysteine residues" evidence="4">
    <location>
        <position position="163"/>
    </location>
</feature>
<dbReference type="PANTHER" id="PTHR31689:SF0">
    <property type="entry name" value="DIAMINOPIMELATE EPIMERASE"/>
    <property type="match status" value="1"/>
</dbReference>
<evidence type="ECO:0000256" key="1">
    <source>
        <dbReference type="ARBA" id="ARBA00010219"/>
    </source>
</evidence>
<proteinExistence type="inferred from homology"/>
<dbReference type="HAMAP" id="MF_00197">
    <property type="entry name" value="DAP_epimerase"/>
    <property type="match status" value="1"/>
</dbReference>
<comment type="pathway">
    <text evidence="4">Amino-acid biosynthesis; L-lysine biosynthesis via DAP pathway; DL-2,6-diaminopimelate from LL-2,6-diaminopimelate: step 1/1.</text>
</comment>
<dbReference type="GO" id="GO:0009089">
    <property type="term" value="P:lysine biosynthetic process via diaminopimelate"/>
    <property type="evidence" value="ECO:0007669"/>
    <property type="project" value="UniProtKB-UniRule"/>
</dbReference>
<feature type="binding site" evidence="4">
    <location>
        <position position="161"/>
    </location>
    <ligand>
        <name>substrate</name>
    </ligand>
</feature>
<comment type="subcellular location">
    <subcellularLocation>
        <location evidence="4">Cytoplasm</location>
    </subcellularLocation>
</comment>
<dbReference type="EMBL" id="WXYQ01000001">
    <property type="protein sequence ID" value="NBG94227.1"/>
    <property type="molecule type" value="Genomic_DNA"/>
</dbReference>
<feature type="binding site" evidence="4">
    <location>
        <begin position="75"/>
        <end position="76"/>
    </location>
    <ligand>
        <name>substrate</name>
    </ligand>
</feature>
<reference evidence="6 7" key="1">
    <citation type="journal article" date="2016" name="Int. J. Syst. Evol. Microbiol.">
        <title>Pyruvatibacter mobilis gen. nov., sp. nov., a marine bacterium from the culture broth of Picochlorum sp. 122.</title>
        <authorList>
            <person name="Wang G."/>
            <person name="Tang M."/>
            <person name="Wu H."/>
            <person name="Dai S."/>
            <person name="Li T."/>
            <person name="Chen C."/>
            <person name="He H."/>
            <person name="Fan J."/>
            <person name="Xiang W."/>
            <person name="Li X."/>
        </authorList>
    </citation>
    <scope>NUCLEOTIDE SEQUENCE [LARGE SCALE GENOMIC DNA]</scope>
    <source>
        <strain evidence="6 7">GYP-11</strain>
    </source>
</reference>
<feature type="binding site" evidence="4">
    <location>
        <begin position="222"/>
        <end position="223"/>
    </location>
    <ligand>
        <name>substrate</name>
    </ligand>
</feature>
<feature type="binding site" evidence="4">
    <location>
        <position position="194"/>
    </location>
    <ligand>
        <name>substrate</name>
    </ligand>
</feature>
<dbReference type="GO" id="GO:0008837">
    <property type="term" value="F:diaminopimelate epimerase activity"/>
    <property type="evidence" value="ECO:0007669"/>
    <property type="project" value="UniProtKB-UniRule"/>
</dbReference>
<evidence type="ECO:0000313" key="6">
    <source>
        <dbReference type="EMBL" id="NBG94227.1"/>
    </source>
</evidence>
<dbReference type="RefSeq" id="WP_160586365.1">
    <property type="nucleotide sequence ID" value="NZ_BMHN01000001.1"/>
</dbReference>
<keyword evidence="4" id="KW-0028">Amino-acid biosynthesis</keyword>
<dbReference type="OrthoDB" id="9805408at2"/>
<sequence>MTVPFHKMNGLGNEIVVIDARDNALALDADAARLIGSTETGPGCDQIMVIGPGRDGTDVTTAIWNKSGEEVEACGNGARCVAAYLYKAGLSGDIRMGTLGGDIVASDAGNGQITIDMGVPRFGWQDIPLAEEIRDTRAIELQIGPIDAPILHSPSVANVGNPHAIFWVKDADAYDLEKIGPLLENHPMFPERANISLAQVIDRNTIRTRVWERGAGATRACGTAACAIAVSAARKGLTERDVTVHLPGGPLHILWNDDDHIMMTGPAEFEFDGEIELSGAA</sequence>
<evidence type="ECO:0000313" key="7">
    <source>
        <dbReference type="Proteomes" id="UP000470384"/>
    </source>
</evidence>
<feature type="binding site" evidence="4">
    <location>
        <begin position="212"/>
        <end position="213"/>
    </location>
    <ligand>
        <name>substrate</name>
    </ligand>
</feature>
<dbReference type="EC" id="5.1.1.7" evidence="4 5"/>
<comment type="subunit">
    <text evidence="4">Homodimer.</text>
</comment>
<comment type="similarity">
    <text evidence="1 4">Belongs to the diaminopimelate epimerase family.</text>
</comment>
<evidence type="ECO:0000256" key="2">
    <source>
        <dbReference type="ARBA" id="ARBA00022490"/>
    </source>
</evidence>
<protein>
    <recommendedName>
        <fullName evidence="4 5">Diaminopimelate epimerase</fullName>
        <shortName evidence="4">DAP epimerase</shortName>
        <ecNumber evidence="4 5">5.1.1.7</ecNumber>
    </recommendedName>
    <alternativeName>
        <fullName evidence="4">PLP-independent amino acid racemase</fullName>
    </alternativeName>
</protein>
<keyword evidence="3 4" id="KW-0413">Isomerase</keyword>
<feature type="binding site" evidence="4">
    <location>
        <position position="13"/>
    </location>
    <ligand>
        <name>substrate</name>
    </ligand>
</feature>
<comment type="catalytic activity">
    <reaction evidence="4">
        <text>(2S,6S)-2,6-diaminopimelate = meso-2,6-diaminopimelate</text>
        <dbReference type="Rhea" id="RHEA:15393"/>
        <dbReference type="ChEBI" id="CHEBI:57609"/>
        <dbReference type="ChEBI" id="CHEBI:57791"/>
        <dbReference type="EC" id="5.1.1.7"/>
    </reaction>
</comment>
<name>A0A845Q7A5_9HYPH</name>
<dbReference type="GO" id="GO:0005829">
    <property type="term" value="C:cytosol"/>
    <property type="evidence" value="ECO:0007669"/>
    <property type="project" value="TreeGrafter"/>
</dbReference>
<feature type="binding site" evidence="4">
    <location>
        <position position="65"/>
    </location>
    <ligand>
        <name>substrate</name>
    </ligand>
</feature>
<dbReference type="PANTHER" id="PTHR31689">
    <property type="entry name" value="DIAMINOPIMELATE EPIMERASE, CHLOROPLASTIC"/>
    <property type="match status" value="1"/>
</dbReference>
<dbReference type="UniPathway" id="UPA00034">
    <property type="reaction ID" value="UER00025"/>
</dbReference>
<dbReference type="Proteomes" id="UP000470384">
    <property type="component" value="Unassembled WGS sequence"/>
</dbReference>
<feature type="binding site" evidence="4">
    <location>
        <position position="46"/>
    </location>
    <ligand>
        <name>substrate</name>
    </ligand>
</feature>
<feature type="active site" description="Proton donor" evidence="4">
    <location>
        <position position="74"/>
    </location>
</feature>
<keyword evidence="2 4" id="KW-0963">Cytoplasm</keyword>
<accession>A0A845Q7A5</accession>
<dbReference type="AlphaFoldDB" id="A0A845Q7A5"/>
<feature type="site" description="Could be important to modulate the pK values of the two catalytic cysteine residues" evidence="4">
    <location>
        <position position="212"/>
    </location>
</feature>
<dbReference type="SUPFAM" id="SSF54506">
    <property type="entry name" value="Diaminopimelate epimerase-like"/>
    <property type="match status" value="2"/>
</dbReference>
<comment type="function">
    <text evidence="4">Catalyzes the stereoinversion of LL-2,6-diaminopimelate (L,L-DAP) to meso-diaminopimelate (meso-DAP), a precursor of L-lysine and an essential component of the bacterial peptidoglycan.</text>
</comment>
<evidence type="ECO:0000256" key="4">
    <source>
        <dbReference type="HAMAP-Rule" id="MF_00197"/>
    </source>
</evidence>
<dbReference type="FunFam" id="3.10.310.10:FF:000004">
    <property type="entry name" value="Diaminopimelate epimerase"/>
    <property type="match status" value="1"/>
</dbReference>
<organism evidence="6 7">
    <name type="scientific">Pyruvatibacter mobilis</name>
    <dbReference type="NCBI Taxonomy" id="1712261"/>
    <lineage>
        <taxon>Bacteria</taxon>
        <taxon>Pseudomonadati</taxon>
        <taxon>Pseudomonadota</taxon>
        <taxon>Alphaproteobacteria</taxon>
        <taxon>Hyphomicrobiales</taxon>
        <taxon>Parvibaculaceae</taxon>
        <taxon>Pyruvatibacter</taxon>
    </lineage>
</organism>
<gene>
    <name evidence="4" type="primary">dapF</name>
    <name evidence="6" type="ORF">GTQ45_00610</name>
</gene>
<dbReference type="GeneID" id="300656283"/>
<feature type="active site" description="Proton acceptor" evidence="4">
    <location>
        <position position="221"/>
    </location>
</feature>
<evidence type="ECO:0000256" key="5">
    <source>
        <dbReference type="NCBIfam" id="TIGR00652"/>
    </source>
</evidence>
<comment type="caution">
    <text evidence="6">The sequence shown here is derived from an EMBL/GenBank/DDBJ whole genome shotgun (WGS) entry which is preliminary data.</text>
</comment>
<dbReference type="InterPro" id="IPR001653">
    <property type="entry name" value="DAP_epimerase_DapF"/>
</dbReference>